<dbReference type="GO" id="GO:0016491">
    <property type="term" value="F:oxidoreductase activity"/>
    <property type="evidence" value="ECO:0007669"/>
    <property type="project" value="UniProtKB-KW"/>
</dbReference>
<dbReference type="SUPFAM" id="SSF51735">
    <property type="entry name" value="NAD(P)-binding Rossmann-fold domains"/>
    <property type="match status" value="1"/>
</dbReference>
<gene>
    <name evidence="5" type="ORF">RDB_LOCUS12974</name>
</gene>
<dbReference type="PANTHER" id="PTHR42748:SF30">
    <property type="entry name" value="NMRA-LIKE DOMAIN-CONTAINING PROTEIN"/>
    <property type="match status" value="1"/>
</dbReference>
<evidence type="ECO:0000313" key="5">
    <source>
        <dbReference type="EMBL" id="CAE6353409.1"/>
    </source>
</evidence>
<dbReference type="InterPro" id="IPR008030">
    <property type="entry name" value="NmrA-like"/>
</dbReference>
<comment type="similarity">
    <text evidence="1">Belongs to the NmrA-type oxidoreductase family.</text>
</comment>
<keyword evidence="3" id="KW-0560">Oxidoreductase</keyword>
<protein>
    <recommendedName>
        <fullName evidence="4">NmrA-like domain-containing protein</fullName>
    </recommendedName>
</protein>
<dbReference type="InterPro" id="IPR036291">
    <property type="entry name" value="NAD(P)-bd_dom_sf"/>
</dbReference>
<dbReference type="AlphaFoldDB" id="A0A8H2WA32"/>
<evidence type="ECO:0000313" key="6">
    <source>
        <dbReference type="Proteomes" id="UP000663846"/>
    </source>
</evidence>
<name>A0A8H2WA32_9AGAM</name>
<evidence type="ECO:0000256" key="1">
    <source>
        <dbReference type="ARBA" id="ARBA00006328"/>
    </source>
</evidence>
<sequence length="293" mass="32708">MEPFYLAPFYLAPSYLCPLPRILSLSFVELPVHKVQVLFALKTQGVEVVHCDLVNKDHVRAALTGVYAVFGVTSWEQGEELEVIQGKNLADAAKVAGVKHFLWSSALHIDGEAPRHWESKVEVNAYLHKLGVPTTTIIAPSYYQNLWSFFALKRQPDGPLVLDWSIPSEVRIASFSVEDLGAWIMVALKNPGVWIGKQMKICSEVLTPRDYATKLSSGLGTKVSLKEVSITEFENLRPYVPPNMWLSIKGLLDHSHITDEDVEQSKKLFPGLQNLEMFTKVHGDKIVAAAVSR</sequence>
<dbReference type="Gene3D" id="3.40.50.720">
    <property type="entry name" value="NAD(P)-binding Rossmann-like Domain"/>
    <property type="match status" value="1"/>
</dbReference>
<accession>A0A8H2WA32</accession>
<reference evidence="5" key="1">
    <citation type="submission" date="2021-01" db="EMBL/GenBank/DDBJ databases">
        <authorList>
            <person name="Kaushik A."/>
        </authorList>
    </citation>
    <scope>NUCLEOTIDE SEQUENCE</scope>
    <source>
        <strain evidence="5">AG1-1C</strain>
    </source>
</reference>
<dbReference type="Gene3D" id="3.90.25.10">
    <property type="entry name" value="UDP-galactose 4-epimerase, domain 1"/>
    <property type="match status" value="1"/>
</dbReference>
<evidence type="ECO:0000256" key="3">
    <source>
        <dbReference type="ARBA" id="ARBA00023002"/>
    </source>
</evidence>
<evidence type="ECO:0000259" key="4">
    <source>
        <dbReference type="Pfam" id="PF05368"/>
    </source>
</evidence>
<dbReference type="Pfam" id="PF05368">
    <property type="entry name" value="NmrA"/>
    <property type="match status" value="1"/>
</dbReference>
<organism evidence="5 6">
    <name type="scientific">Rhizoctonia solani</name>
    <dbReference type="NCBI Taxonomy" id="456999"/>
    <lineage>
        <taxon>Eukaryota</taxon>
        <taxon>Fungi</taxon>
        <taxon>Dikarya</taxon>
        <taxon>Basidiomycota</taxon>
        <taxon>Agaricomycotina</taxon>
        <taxon>Agaricomycetes</taxon>
        <taxon>Cantharellales</taxon>
        <taxon>Ceratobasidiaceae</taxon>
        <taxon>Rhizoctonia</taxon>
    </lineage>
</organism>
<feature type="domain" description="NmrA-like" evidence="4">
    <location>
        <begin position="39"/>
        <end position="252"/>
    </location>
</feature>
<dbReference type="PANTHER" id="PTHR42748">
    <property type="entry name" value="NITROGEN METABOLITE REPRESSION PROTEIN NMRA FAMILY MEMBER"/>
    <property type="match status" value="1"/>
</dbReference>
<dbReference type="CDD" id="cd05251">
    <property type="entry name" value="NmrA_like_SDR_a"/>
    <property type="match status" value="1"/>
</dbReference>
<dbReference type="GO" id="GO:0005634">
    <property type="term" value="C:nucleus"/>
    <property type="evidence" value="ECO:0007669"/>
    <property type="project" value="TreeGrafter"/>
</dbReference>
<dbReference type="EMBL" id="CAJMWS010000068">
    <property type="protein sequence ID" value="CAE6353409.1"/>
    <property type="molecule type" value="Genomic_DNA"/>
</dbReference>
<comment type="caution">
    <text evidence="5">The sequence shown here is derived from an EMBL/GenBank/DDBJ whole genome shotgun (WGS) entry which is preliminary data.</text>
</comment>
<dbReference type="InterPro" id="IPR051164">
    <property type="entry name" value="NmrA-like_oxidored"/>
</dbReference>
<evidence type="ECO:0000256" key="2">
    <source>
        <dbReference type="ARBA" id="ARBA00022857"/>
    </source>
</evidence>
<keyword evidence="2" id="KW-0521">NADP</keyword>
<proteinExistence type="inferred from homology"/>
<dbReference type="Proteomes" id="UP000663846">
    <property type="component" value="Unassembled WGS sequence"/>
</dbReference>